<name>A0A819RJY9_9BILA</name>
<reference evidence="2" key="1">
    <citation type="submission" date="2021-02" db="EMBL/GenBank/DDBJ databases">
        <authorList>
            <person name="Nowell W R."/>
        </authorList>
    </citation>
    <scope>NUCLEOTIDE SEQUENCE</scope>
</reference>
<protein>
    <submittedName>
        <fullName evidence="2">Uncharacterized protein</fullName>
    </submittedName>
</protein>
<gene>
    <name evidence="2" type="ORF">UXM345_LOCUS18868</name>
</gene>
<proteinExistence type="predicted"/>
<dbReference type="Proteomes" id="UP000663842">
    <property type="component" value="Unassembled WGS sequence"/>
</dbReference>
<dbReference type="EMBL" id="CAJOBF010002610">
    <property type="protein sequence ID" value="CAF4045422.1"/>
    <property type="molecule type" value="Genomic_DNA"/>
</dbReference>
<feature type="region of interest" description="Disordered" evidence="1">
    <location>
        <begin position="16"/>
        <end position="37"/>
    </location>
</feature>
<evidence type="ECO:0000313" key="2">
    <source>
        <dbReference type="EMBL" id="CAF4045422.1"/>
    </source>
</evidence>
<evidence type="ECO:0000313" key="3">
    <source>
        <dbReference type="Proteomes" id="UP000663842"/>
    </source>
</evidence>
<feature type="compositionally biased region" description="Polar residues" evidence="1">
    <location>
        <begin position="28"/>
        <end position="37"/>
    </location>
</feature>
<accession>A0A819RJY9</accession>
<evidence type="ECO:0000256" key="1">
    <source>
        <dbReference type="SAM" id="MobiDB-lite"/>
    </source>
</evidence>
<sequence>MENQLTVAFHSNEISSLSSSADNNHSHYLSTEHNSNKKILQSTSSNTAINTTTDNTHCTSTNNHHVETLDLRNQLFYSIQWKINKLKFEHILSSIDNQDVLLSEITNMTDFTMAIPTEDVQNDYFPLEITFGILQTQDNDLSQVNRKNIIEALAPILERKYTSPIICDFFSQHCHEGQRSQIVIEMFIPTVEKILKYNTVKISQMKILIQKYLVAPYSQNDGLNLLEEFIKQLHGPTMICPLLRVLSNLISLCFSRIYYFFENRKKICFEDKQICQKYEENTTSALESFTQVLQIISTFDDWRCHPGLILQSVPFTHETLPNAVFLNTRCEAHRTVLSNRQNEKGWFEMFCLNGITCNDDGEMLLLILDKLISCCYRRKRFLLSINKVLPALMTLCAMLDLNALENHANELQLISTLQSTSMGLKIYTEICERLNTLKAIQQKGVGMGMGVDQFIRVIPAPTQPPTTKT</sequence>
<dbReference type="AlphaFoldDB" id="A0A819RJY9"/>
<comment type="caution">
    <text evidence="2">The sequence shown here is derived from an EMBL/GenBank/DDBJ whole genome shotgun (WGS) entry which is preliminary data.</text>
</comment>
<organism evidence="2 3">
    <name type="scientific">Rotaria magnacalcarata</name>
    <dbReference type="NCBI Taxonomy" id="392030"/>
    <lineage>
        <taxon>Eukaryota</taxon>
        <taxon>Metazoa</taxon>
        <taxon>Spiralia</taxon>
        <taxon>Gnathifera</taxon>
        <taxon>Rotifera</taxon>
        <taxon>Eurotatoria</taxon>
        <taxon>Bdelloidea</taxon>
        <taxon>Philodinida</taxon>
        <taxon>Philodinidae</taxon>
        <taxon>Rotaria</taxon>
    </lineage>
</organism>
<feature type="compositionally biased region" description="Low complexity" evidence="1">
    <location>
        <begin position="16"/>
        <end position="27"/>
    </location>
</feature>